<gene>
    <name evidence="2" type="ORF">SAMN06265182_1617</name>
</gene>
<dbReference type="PANTHER" id="PTHR30531:SF12">
    <property type="entry name" value="FLAGELLAR BIOSYNTHETIC PROTEIN FLHB"/>
    <property type="match status" value="1"/>
</dbReference>
<comment type="similarity">
    <text evidence="1">Belongs to the type III secretion exporter family.</text>
</comment>
<dbReference type="AlphaFoldDB" id="A0A285NJP3"/>
<dbReference type="PANTHER" id="PTHR30531">
    <property type="entry name" value="FLAGELLAR BIOSYNTHETIC PROTEIN FLHB"/>
    <property type="match status" value="1"/>
</dbReference>
<dbReference type="Pfam" id="PF01312">
    <property type="entry name" value="Bac_export_2"/>
    <property type="match status" value="1"/>
</dbReference>
<dbReference type="SUPFAM" id="SSF160544">
    <property type="entry name" value="EscU C-terminal domain-like"/>
    <property type="match status" value="1"/>
</dbReference>
<dbReference type="Gene3D" id="3.40.1690.10">
    <property type="entry name" value="secretion proteins EscU"/>
    <property type="match status" value="1"/>
</dbReference>
<keyword evidence="2" id="KW-0966">Cell projection</keyword>
<keyword evidence="3" id="KW-1185">Reference proteome</keyword>
<evidence type="ECO:0000313" key="3">
    <source>
        <dbReference type="Proteomes" id="UP000219036"/>
    </source>
</evidence>
<organism evidence="2 3">
    <name type="scientific">Persephonella hydrogeniphila</name>
    <dbReference type="NCBI Taxonomy" id="198703"/>
    <lineage>
        <taxon>Bacteria</taxon>
        <taxon>Pseudomonadati</taxon>
        <taxon>Aquificota</taxon>
        <taxon>Aquificia</taxon>
        <taxon>Aquificales</taxon>
        <taxon>Hydrogenothermaceae</taxon>
        <taxon>Persephonella</taxon>
    </lineage>
</organism>
<dbReference type="InterPro" id="IPR029025">
    <property type="entry name" value="T3SS_substrate_exporter_C"/>
</dbReference>
<proteinExistence type="inferred from homology"/>
<name>A0A285NJP3_9AQUI</name>
<evidence type="ECO:0000256" key="1">
    <source>
        <dbReference type="ARBA" id="ARBA00010690"/>
    </source>
</evidence>
<dbReference type="Proteomes" id="UP000219036">
    <property type="component" value="Unassembled WGS sequence"/>
</dbReference>
<dbReference type="RefSeq" id="WP_097000776.1">
    <property type="nucleotide sequence ID" value="NZ_OBEI01000007.1"/>
</dbReference>
<dbReference type="OrthoDB" id="5244399at2"/>
<accession>A0A285NJP3</accession>
<keyword evidence="2" id="KW-0969">Cilium</keyword>
<evidence type="ECO:0000313" key="2">
    <source>
        <dbReference type="EMBL" id="SNZ09710.1"/>
    </source>
</evidence>
<dbReference type="GO" id="GO:0009306">
    <property type="term" value="P:protein secretion"/>
    <property type="evidence" value="ECO:0007669"/>
    <property type="project" value="InterPro"/>
</dbReference>
<protein>
    <submittedName>
        <fullName evidence="2">Flagellar biosynthesis protein</fullName>
    </submittedName>
</protein>
<sequence length="88" mass="9820">MNDKKAVALRYKRGEDKAPKVVAKGKGFIGEKIIQIAKENGIPVEKDPVLVEALSGIEINQEIPPQLYKAVAKILIFVYRKTKEIENS</sequence>
<dbReference type="GO" id="GO:0005886">
    <property type="term" value="C:plasma membrane"/>
    <property type="evidence" value="ECO:0007669"/>
    <property type="project" value="TreeGrafter"/>
</dbReference>
<dbReference type="InterPro" id="IPR006135">
    <property type="entry name" value="T3SS_substrate_exporter"/>
</dbReference>
<reference evidence="3" key="1">
    <citation type="submission" date="2017-09" db="EMBL/GenBank/DDBJ databases">
        <authorList>
            <person name="Varghese N."/>
            <person name="Submissions S."/>
        </authorList>
    </citation>
    <scope>NUCLEOTIDE SEQUENCE [LARGE SCALE GENOMIC DNA]</scope>
    <source>
        <strain evidence="3">DSM 15103</strain>
    </source>
</reference>
<keyword evidence="2" id="KW-0282">Flagellum</keyword>
<dbReference type="EMBL" id="OBEI01000007">
    <property type="protein sequence ID" value="SNZ09710.1"/>
    <property type="molecule type" value="Genomic_DNA"/>
</dbReference>
<dbReference type="PRINTS" id="PR00950">
    <property type="entry name" value="TYPE3IMSPROT"/>
</dbReference>